<name>A0A5J4YFF3_PORPP</name>
<keyword evidence="2" id="KW-1185">Reference proteome</keyword>
<evidence type="ECO:0000313" key="1">
    <source>
        <dbReference type="EMBL" id="KAA8490209.1"/>
    </source>
</evidence>
<dbReference type="Proteomes" id="UP000324585">
    <property type="component" value="Unassembled WGS sequence"/>
</dbReference>
<protein>
    <submittedName>
        <fullName evidence="1">Uncharacterized protein</fullName>
    </submittedName>
</protein>
<reference evidence="2" key="1">
    <citation type="journal article" date="2019" name="Nat. Commun.">
        <title>Expansion of phycobilisome linker gene families in mesophilic red algae.</title>
        <authorList>
            <person name="Lee J."/>
            <person name="Kim D."/>
            <person name="Bhattacharya D."/>
            <person name="Yoon H.S."/>
        </authorList>
    </citation>
    <scope>NUCLEOTIDE SEQUENCE [LARGE SCALE GENOMIC DNA]</scope>
    <source>
        <strain evidence="2">CCMP 1328</strain>
    </source>
</reference>
<organism evidence="1 2">
    <name type="scientific">Porphyridium purpureum</name>
    <name type="common">Red alga</name>
    <name type="synonym">Porphyridium cruentum</name>
    <dbReference type="NCBI Taxonomy" id="35688"/>
    <lineage>
        <taxon>Eukaryota</taxon>
        <taxon>Rhodophyta</taxon>
        <taxon>Bangiophyceae</taxon>
        <taxon>Porphyridiales</taxon>
        <taxon>Porphyridiaceae</taxon>
        <taxon>Porphyridium</taxon>
    </lineage>
</organism>
<dbReference type="EMBL" id="VRMN01000048">
    <property type="protein sequence ID" value="KAA8490209.1"/>
    <property type="molecule type" value="Genomic_DNA"/>
</dbReference>
<accession>A0A5J4YFF3</accession>
<comment type="caution">
    <text evidence="1">The sequence shown here is derived from an EMBL/GenBank/DDBJ whole genome shotgun (WGS) entry which is preliminary data.</text>
</comment>
<gene>
    <name evidence="1" type="ORF">FVE85_3463</name>
</gene>
<evidence type="ECO:0000313" key="2">
    <source>
        <dbReference type="Proteomes" id="UP000324585"/>
    </source>
</evidence>
<dbReference type="AlphaFoldDB" id="A0A5J4YFF3"/>
<sequence>MVSYIVDRGHKVALVGAPPNPKKNPQDCLVVAGRLRSATSRGLMGEKEDECRQIGLGDRALYRDNVGHMSVYGGLAYTNLVEENLPHHS</sequence>
<proteinExistence type="predicted"/>